<protein>
    <submittedName>
        <fullName evidence="1">Uncharacterized protein</fullName>
    </submittedName>
</protein>
<dbReference type="AlphaFoldDB" id="A0A285NKH3"/>
<dbReference type="OrthoDB" id="2893605at2"/>
<dbReference type="Proteomes" id="UP000219356">
    <property type="component" value="Unassembled WGS sequence"/>
</dbReference>
<proteinExistence type="predicted"/>
<reference evidence="2" key="1">
    <citation type="submission" date="2017-09" db="EMBL/GenBank/DDBJ databases">
        <authorList>
            <person name="Varghese N."/>
            <person name="Submissions S."/>
        </authorList>
    </citation>
    <scope>NUCLEOTIDE SEQUENCE [LARGE SCALE GENOMIC DNA]</scope>
    <source>
        <strain evidence="2">CGMCC 1.8913</strain>
    </source>
</reference>
<dbReference type="RefSeq" id="WP_097040682.1">
    <property type="nucleotide sequence ID" value="NZ_OBEK01000002.1"/>
</dbReference>
<keyword evidence="2" id="KW-1185">Reference proteome</keyword>
<evidence type="ECO:0000313" key="1">
    <source>
        <dbReference type="EMBL" id="SNZ09945.1"/>
    </source>
</evidence>
<dbReference type="EMBL" id="OBEK01000002">
    <property type="protein sequence ID" value="SNZ09945.1"/>
    <property type="molecule type" value="Genomic_DNA"/>
</dbReference>
<name>A0A285NKH3_9BACI</name>
<sequence>MTTYDQIWTAFMDNGQFPEIDLPKSEEKVYATIHNGVKHFNNKMDTAITCDDASETINKALSDSELLILAYFIKLIFRKNQLTAFQGVYQPFNGDIGFRNYSAQIRSIESSIAEDKDALRVLIMNNEEDFL</sequence>
<organism evidence="1 2">
    <name type="scientific">Terribacillus aidingensis</name>
    <dbReference type="NCBI Taxonomy" id="586416"/>
    <lineage>
        <taxon>Bacteria</taxon>
        <taxon>Bacillati</taxon>
        <taxon>Bacillota</taxon>
        <taxon>Bacilli</taxon>
        <taxon>Bacillales</taxon>
        <taxon>Bacillaceae</taxon>
        <taxon>Terribacillus</taxon>
    </lineage>
</organism>
<accession>A0A285NKH3</accession>
<evidence type="ECO:0000313" key="2">
    <source>
        <dbReference type="Proteomes" id="UP000219356"/>
    </source>
</evidence>
<gene>
    <name evidence="1" type="ORF">SAMN05421503_1431</name>
</gene>